<protein>
    <submittedName>
        <fullName evidence="2">Uncharacterized protein</fullName>
    </submittedName>
</protein>
<gene>
    <name evidence="2" type="ORF">OXYTRIMIC_099</name>
</gene>
<comment type="caution">
    <text evidence="2">The sequence shown here is derived from an EMBL/GenBank/DDBJ whole genome shotgun (WGS) entry which is preliminary data.</text>
</comment>
<reference evidence="3" key="1">
    <citation type="journal article" date="2014" name="Cell">
        <title>The Architecture of a Scrambled Genome Reveals Massive Levels of Genomic Rearrangement during Development.</title>
        <authorList>
            <person name="Chen X."/>
            <person name="Bracht J.R."/>
            <person name="Goldman A.D."/>
            <person name="Dolzhenko E."/>
            <person name="Clay D.M."/>
            <person name="Swart E.C."/>
            <person name="Perlman D.H."/>
            <person name="Doak T.G."/>
            <person name="Stuart A."/>
            <person name="Amemiya C.T."/>
            <person name="Sebra R.P."/>
            <person name="Landweber L.F."/>
        </authorList>
    </citation>
    <scope>NUCLEOTIDE SEQUENCE [LARGE SCALE GENOMIC DNA]</scope>
    <source>
        <strain evidence="3">JRB310</strain>
    </source>
</reference>
<evidence type="ECO:0000256" key="1">
    <source>
        <dbReference type="SAM" id="MobiDB-lite"/>
    </source>
</evidence>
<organism evidence="2 3">
    <name type="scientific">Oxytricha trifallax</name>
    <dbReference type="NCBI Taxonomy" id="1172189"/>
    <lineage>
        <taxon>Eukaryota</taxon>
        <taxon>Sar</taxon>
        <taxon>Alveolata</taxon>
        <taxon>Ciliophora</taxon>
        <taxon>Intramacronucleata</taxon>
        <taxon>Spirotrichea</taxon>
        <taxon>Stichotrichia</taxon>
        <taxon>Sporadotrichida</taxon>
        <taxon>Oxytrichidae</taxon>
        <taxon>Oxytrichinae</taxon>
        <taxon>Oxytricha</taxon>
    </lineage>
</organism>
<feature type="region of interest" description="Disordered" evidence="1">
    <location>
        <begin position="20"/>
        <end position="80"/>
    </location>
</feature>
<feature type="compositionally biased region" description="Basic and acidic residues" evidence="1">
    <location>
        <begin position="36"/>
        <end position="63"/>
    </location>
</feature>
<sequence>MLEIRGLEIRLDEEETGMERNGIDDRLNGQSQLQIHKQEPRNLKIRQTEKKERDLSQQQEERKTNRKALGSYDFNTAGIK</sequence>
<proteinExistence type="predicted"/>
<accession>A0A073HZK1</accession>
<dbReference type="Proteomes" id="UP000053232">
    <property type="component" value="Unassembled WGS sequence"/>
</dbReference>
<keyword evidence="3" id="KW-1185">Reference proteome</keyword>
<dbReference type="AlphaFoldDB" id="A0A073HZK1"/>
<name>A0A073HZK1_9SPIT</name>
<evidence type="ECO:0000313" key="3">
    <source>
        <dbReference type="Proteomes" id="UP000053232"/>
    </source>
</evidence>
<dbReference type="EMBL" id="ARYC01007844">
    <property type="protein sequence ID" value="KEJ82665.1"/>
    <property type="molecule type" value="Genomic_DNA"/>
</dbReference>
<evidence type="ECO:0000313" key="2">
    <source>
        <dbReference type="EMBL" id="KEJ82665.1"/>
    </source>
</evidence>